<keyword evidence="3" id="KW-1185">Reference proteome</keyword>
<name>A0A075B1R1_ROZAC</name>
<dbReference type="Proteomes" id="UP000030755">
    <property type="component" value="Unassembled WGS sequence"/>
</dbReference>
<dbReference type="AlphaFoldDB" id="A0A075B1R1"/>
<proteinExistence type="predicted"/>
<dbReference type="EMBL" id="ML005748">
    <property type="protein sequence ID" value="RKP17620.1"/>
    <property type="molecule type" value="Genomic_DNA"/>
</dbReference>
<evidence type="ECO:0000313" key="3">
    <source>
        <dbReference type="Proteomes" id="UP000030755"/>
    </source>
</evidence>
<dbReference type="HOGENOM" id="CLU_2373985_0_0_1"/>
<accession>A0A075B1R1</accession>
<gene>
    <name evidence="1" type="ORF">O9G_004668</name>
    <name evidence="2" type="ORF">ROZALSC1DRAFT_30602</name>
</gene>
<organism evidence="1 3">
    <name type="scientific">Rozella allomycis (strain CSF55)</name>
    <dbReference type="NCBI Taxonomy" id="988480"/>
    <lineage>
        <taxon>Eukaryota</taxon>
        <taxon>Fungi</taxon>
        <taxon>Fungi incertae sedis</taxon>
        <taxon>Cryptomycota</taxon>
        <taxon>Cryptomycota incertae sedis</taxon>
        <taxon>Rozella</taxon>
    </lineage>
</organism>
<evidence type="ECO:0000313" key="4">
    <source>
        <dbReference type="Proteomes" id="UP000281549"/>
    </source>
</evidence>
<evidence type="ECO:0000313" key="1">
    <source>
        <dbReference type="EMBL" id="EPZ36298.1"/>
    </source>
</evidence>
<reference evidence="4" key="2">
    <citation type="journal article" date="2018" name="Nat. Microbiol.">
        <title>Leveraging single-cell genomics to expand the fungal tree of life.</title>
        <authorList>
            <person name="Ahrendt S.R."/>
            <person name="Quandt C.A."/>
            <person name="Ciobanu D."/>
            <person name="Clum A."/>
            <person name="Salamov A."/>
            <person name="Andreopoulos B."/>
            <person name="Cheng J.F."/>
            <person name="Woyke T."/>
            <person name="Pelin A."/>
            <person name="Henrissat B."/>
            <person name="Reynolds N.K."/>
            <person name="Benny G.L."/>
            <person name="Smith M.E."/>
            <person name="James T.Y."/>
            <person name="Grigoriev I.V."/>
        </authorList>
    </citation>
    <scope>NUCLEOTIDE SEQUENCE [LARGE SCALE GENOMIC DNA]</scope>
    <source>
        <strain evidence="4">CSF55</strain>
    </source>
</reference>
<evidence type="ECO:0000313" key="2">
    <source>
        <dbReference type="EMBL" id="RKP17620.1"/>
    </source>
</evidence>
<sequence>MCTNVGRRTEEKNEYRKVRKNDLFLELGSHRKVRAALLKVKTSIDSRLEKQYRNALASPEFLSDEEKDRINELFLKVGYNEIILVESQLLLIRLK</sequence>
<protein>
    <submittedName>
        <fullName evidence="1">Uncharacterized protein</fullName>
    </submittedName>
</protein>
<dbReference type="Proteomes" id="UP000281549">
    <property type="component" value="Unassembled WGS sequence"/>
</dbReference>
<reference evidence="1 3" key="1">
    <citation type="journal article" date="2013" name="Curr. Biol.">
        <title>Shared signatures of parasitism and phylogenomics unite Cryptomycota and microsporidia.</title>
        <authorList>
            <person name="James T.Y."/>
            <person name="Pelin A."/>
            <person name="Bonen L."/>
            <person name="Ahrendt S."/>
            <person name="Sain D."/>
            <person name="Corradi N."/>
            <person name="Stajich J.E."/>
        </authorList>
    </citation>
    <scope>NUCLEOTIDE SEQUENCE [LARGE SCALE GENOMIC DNA]</scope>
    <source>
        <strain evidence="1 3">CSF55</strain>
        <strain evidence="1 3">CSF55</strain>
    </source>
</reference>
<dbReference type="EMBL" id="KE560601">
    <property type="protein sequence ID" value="EPZ36298.1"/>
    <property type="molecule type" value="Genomic_DNA"/>
</dbReference>
<reference evidence="2" key="3">
    <citation type="submission" date="2018-08" db="EMBL/GenBank/DDBJ databases">
        <title>Leveraging single-cell genomics to expand the Fungal Tree of Life.</title>
        <authorList>
            <consortium name="DOE Joint Genome Institute"/>
            <person name="Ahrendt S.R."/>
            <person name="Quandt C.A."/>
            <person name="Ciobanu D."/>
            <person name="Clum A."/>
            <person name="Salamov A."/>
            <person name="Andreopoulos B."/>
            <person name="Cheng J.-F."/>
            <person name="Woyke T."/>
            <person name="Pelin A."/>
            <person name="Henrissat B."/>
            <person name="Reynolds N."/>
            <person name="Benny G.L."/>
            <person name="Smith M.E."/>
            <person name="James T.Y."/>
            <person name="Grigoriev I.V."/>
        </authorList>
    </citation>
    <scope>NUCLEOTIDE SEQUENCE</scope>
    <source>
        <strain evidence="2">CSF55</strain>
    </source>
</reference>